<protein>
    <submittedName>
        <fullName evidence="1">Uncharacterized protein</fullName>
    </submittedName>
</protein>
<accession>G6B114</accession>
<name>G6B114_9BACT</name>
<reference evidence="1 2" key="1">
    <citation type="submission" date="2011-08" db="EMBL/GenBank/DDBJ databases">
        <authorList>
            <person name="Weinstock G."/>
            <person name="Sodergren E."/>
            <person name="Clifton S."/>
            <person name="Fulton L."/>
            <person name="Fulton B."/>
            <person name="Courtney L."/>
            <person name="Fronick C."/>
            <person name="Harrison M."/>
            <person name="Strong C."/>
            <person name="Farmer C."/>
            <person name="Delahaunty K."/>
            <person name="Markovic C."/>
            <person name="Hall O."/>
            <person name="Minx P."/>
            <person name="Tomlinson C."/>
            <person name="Mitreva M."/>
            <person name="Hou S."/>
            <person name="Chen J."/>
            <person name="Wollam A."/>
            <person name="Pepin K.H."/>
            <person name="Johnson M."/>
            <person name="Bhonagiri V."/>
            <person name="Zhang X."/>
            <person name="Suruliraj S."/>
            <person name="Warren W."/>
            <person name="Chinwalla A."/>
            <person name="Mardis E.R."/>
            <person name="Wilson R.K."/>
        </authorList>
    </citation>
    <scope>NUCLEOTIDE SEQUENCE [LARGE SCALE GENOMIC DNA]</scope>
    <source>
        <strain evidence="1 2">DSM 18206</strain>
    </source>
</reference>
<organism evidence="1 2">
    <name type="scientific">Leyella stercorea DSM 18206</name>
    <dbReference type="NCBI Taxonomy" id="1002367"/>
    <lineage>
        <taxon>Bacteria</taxon>
        <taxon>Pseudomonadati</taxon>
        <taxon>Bacteroidota</taxon>
        <taxon>Bacteroidia</taxon>
        <taxon>Bacteroidales</taxon>
        <taxon>Prevotellaceae</taxon>
        <taxon>Leyella</taxon>
    </lineage>
</organism>
<dbReference type="EMBL" id="AFZZ01000220">
    <property type="protein sequence ID" value="EHJ36989.1"/>
    <property type="molecule type" value="Genomic_DNA"/>
</dbReference>
<sequence>MKVHAHERELSFCLSSCVENWRYSVVENKSIKAQYPKSIERKRLVKDFEASLSFKSHCGKQVL</sequence>
<dbReference type="Proteomes" id="UP000004407">
    <property type="component" value="Unassembled WGS sequence"/>
</dbReference>
<evidence type="ECO:0000313" key="2">
    <source>
        <dbReference type="Proteomes" id="UP000004407"/>
    </source>
</evidence>
<dbReference type="AlphaFoldDB" id="G6B114"/>
<evidence type="ECO:0000313" key="1">
    <source>
        <dbReference type="EMBL" id="EHJ36989.1"/>
    </source>
</evidence>
<dbReference type="HOGENOM" id="CLU_2882198_0_0_10"/>
<comment type="caution">
    <text evidence="1">The sequence shown here is derived from an EMBL/GenBank/DDBJ whole genome shotgun (WGS) entry which is preliminary data.</text>
</comment>
<gene>
    <name evidence="1" type="ORF">HMPREF0673_02583</name>
</gene>
<proteinExistence type="predicted"/>